<dbReference type="Pfam" id="PF01699">
    <property type="entry name" value="Na_Ca_ex"/>
    <property type="match status" value="1"/>
</dbReference>
<dbReference type="PANTHER" id="PTHR10846">
    <property type="entry name" value="SODIUM/POTASSIUM/CALCIUM EXCHANGER"/>
    <property type="match status" value="1"/>
</dbReference>
<keyword evidence="6" id="KW-0109">Calcium transport</keyword>
<evidence type="ECO:0000256" key="12">
    <source>
        <dbReference type="ARBA" id="ARBA00022989"/>
    </source>
</evidence>
<feature type="transmembrane region" description="Helical" evidence="18">
    <location>
        <begin position="373"/>
        <end position="403"/>
    </location>
</feature>
<comment type="caution">
    <text evidence="20">The sequence shown here is derived from an EMBL/GenBank/DDBJ whole genome shotgun (WGS) entry which is preliminary data.</text>
</comment>
<evidence type="ECO:0000256" key="8">
    <source>
        <dbReference type="ARBA" id="ARBA00022729"/>
    </source>
</evidence>
<keyword evidence="21" id="KW-1185">Reference proteome</keyword>
<keyword evidence="14" id="KW-0406">Ion transport</keyword>
<dbReference type="EMBL" id="CAXKWB010040088">
    <property type="protein sequence ID" value="CAL4154299.1"/>
    <property type="molecule type" value="Genomic_DNA"/>
</dbReference>
<evidence type="ECO:0000256" key="6">
    <source>
        <dbReference type="ARBA" id="ARBA00022568"/>
    </source>
</evidence>
<dbReference type="GO" id="GO:0015293">
    <property type="term" value="F:symporter activity"/>
    <property type="evidence" value="ECO:0007669"/>
    <property type="project" value="UniProtKB-KW"/>
</dbReference>
<dbReference type="GO" id="GO:0005886">
    <property type="term" value="C:plasma membrane"/>
    <property type="evidence" value="ECO:0007669"/>
    <property type="project" value="TreeGrafter"/>
</dbReference>
<evidence type="ECO:0000256" key="17">
    <source>
        <dbReference type="SAM" id="MobiDB-lite"/>
    </source>
</evidence>
<keyword evidence="10" id="KW-0769">Symport</keyword>
<evidence type="ECO:0000256" key="13">
    <source>
        <dbReference type="ARBA" id="ARBA00023053"/>
    </source>
</evidence>
<feature type="transmembrane region" description="Helical" evidence="18">
    <location>
        <begin position="438"/>
        <end position="459"/>
    </location>
</feature>
<dbReference type="GO" id="GO:0008273">
    <property type="term" value="F:calcium, potassium:sodium antiporter activity"/>
    <property type="evidence" value="ECO:0007669"/>
    <property type="project" value="TreeGrafter"/>
</dbReference>
<keyword evidence="11" id="KW-0630">Potassium</keyword>
<evidence type="ECO:0000256" key="7">
    <source>
        <dbReference type="ARBA" id="ARBA00022692"/>
    </source>
</evidence>
<evidence type="ECO:0000256" key="9">
    <source>
        <dbReference type="ARBA" id="ARBA00022837"/>
    </source>
</evidence>
<evidence type="ECO:0000256" key="1">
    <source>
        <dbReference type="ARBA" id="ARBA00004141"/>
    </source>
</evidence>
<comment type="subcellular location">
    <subcellularLocation>
        <location evidence="1">Membrane</location>
        <topology evidence="1">Multi-pass membrane protein</topology>
    </subcellularLocation>
</comment>
<keyword evidence="9" id="KW-0106">Calcium</keyword>
<accession>A0AAV2S3G9</accession>
<reference evidence="20 21" key="1">
    <citation type="submission" date="2024-05" db="EMBL/GenBank/DDBJ databases">
        <authorList>
            <person name="Wallberg A."/>
        </authorList>
    </citation>
    <scope>NUCLEOTIDE SEQUENCE [LARGE SCALE GENOMIC DNA]</scope>
</reference>
<dbReference type="GO" id="GO:0005262">
    <property type="term" value="F:calcium channel activity"/>
    <property type="evidence" value="ECO:0007669"/>
    <property type="project" value="TreeGrafter"/>
</dbReference>
<evidence type="ECO:0000256" key="16">
    <source>
        <dbReference type="ARBA" id="ARBA00023201"/>
    </source>
</evidence>
<name>A0AAV2S3G9_MEGNR</name>
<dbReference type="InterPro" id="IPR004481">
    <property type="entry name" value="K/Na/Ca-exchanger"/>
</dbReference>
<evidence type="ECO:0000256" key="5">
    <source>
        <dbReference type="ARBA" id="ARBA00022538"/>
    </source>
</evidence>
<keyword evidence="7 18" id="KW-0812">Transmembrane</keyword>
<evidence type="ECO:0000256" key="11">
    <source>
        <dbReference type="ARBA" id="ARBA00022958"/>
    </source>
</evidence>
<evidence type="ECO:0000256" key="10">
    <source>
        <dbReference type="ARBA" id="ARBA00022847"/>
    </source>
</evidence>
<keyword evidence="8" id="KW-0732">Signal</keyword>
<keyword evidence="13" id="KW-0915">Sodium</keyword>
<dbReference type="FunFam" id="1.20.1420.30:FF:000009">
    <property type="entry name" value="sodium/potassium/calcium exchanger 5 isoform X2"/>
    <property type="match status" value="1"/>
</dbReference>
<dbReference type="AlphaFoldDB" id="A0AAV2S3G9"/>
<protein>
    <recommendedName>
        <fullName evidence="19">Sodium/calcium exchanger membrane region domain-containing protein</fullName>
    </recommendedName>
</protein>
<evidence type="ECO:0000256" key="18">
    <source>
        <dbReference type="SAM" id="Phobius"/>
    </source>
</evidence>
<evidence type="ECO:0000256" key="14">
    <source>
        <dbReference type="ARBA" id="ARBA00023065"/>
    </source>
</evidence>
<comment type="similarity">
    <text evidence="2">Belongs to the Ca(2+):cation antiporter (CaCA) (TC 2.A.19) family. SLC24A subfamily.</text>
</comment>
<keyword evidence="12 18" id="KW-1133">Transmembrane helix</keyword>
<feature type="domain" description="Sodium/calcium exchanger membrane region" evidence="19">
    <location>
        <begin position="373"/>
        <end position="523"/>
    </location>
</feature>
<evidence type="ECO:0000256" key="15">
    <source>
        <dbReference type="ARBA" id="ARBA00023136"/>
    </source>
</evidence>
<feature type="transmembrane region" description="Helical" evidence="18">
    <location>
        <begin position="409"/>
        <end position="431"/>
    </location>
</feature>
<dbReference type="InterPro" id="IPR004837">
    <property type="entry name" value="NaCa_Exmemb"/>
</dbReference>
<feature type="transmembrane region" description="Helical" evidence="18">
    <location>
        <begin position="20"/>
        <end position="40"/>
    </location>
</feature>
<dbReference type="GO" id="GO:0006874">
    <property type="term" value="P:intracellular calcium ion homeostasis"/>
    <property type="evidence" value="ECO:0007669"/>
    <property type="project" value="TreeGrafter"/>
</dbReference>
<organism evidence="20 21">
    <name type="scientific">Meganyctiphanes norvegica</name>
    <name type="common">Northern krill</name>
    <name type="synonym">Thysanopoda norvegica</name>
    <dbReference type="NCBI Taxonomy" id="48144"/>
    <lineage>
        <taxon>Eukaryota</taxon>
        <taxon>Metazoa</taxon>
        <taxon>Ecdysozoa</taxon>
        <taxon>Arthropoda</taxon>
        <taxon>Crustacea</taxon>
        <taxon>Multicrustacea</taxon>
        <taxon>Malacostraca</taxon>
        <taxon>Eumalacostraca</taxon>
        <taxon>Eucarida</taxon>
        <taxon>Euphausiacea</taxon>
        <taxon>Euphausiidae</taxon>
        <taxon>Meganyctiphanes</taxon>
    </lineage>
</organism>
<keyword evidence="15 18" id="KW-0472">Membrane</keyword>
<proteinExistence type="inferred from homology"/>
<feature type="transmembrane region" description="Helical" evidence="18">
    <location>
        <begin position="508"/>
        <end position="528"/>
    </location>
</feature>
<dbReference type="Proteomes" id="UP001497623">
    <property type="component" value="Unassembled WGS sequence"/>
</dbReference>
<dbReference type="InterPro" id="IPR044880">
    <property type="entry name" value="NCX_ion-bd_dom_sf"/>
</dbReference>
<keyword evidence="4" id="KW-0050">Antiport</keyword>
<keyword evidence="3" id="KW-0813">Transport</keyword>
<evidence type="ECO:0000313" key="21">
    <source>
        <dbReference type="Proteomes" id="UP001497623"/>
    </source>
</evidence>
<feature type="region of interest" description="Disordered" evidence="17">
    <location>
        <begin position="267"/>
        <end position="294"/>
    </location>
</feature>
<evidence type="ECO:0000313" key="20">
    <source>
        <dbReference type="EMBL" id="CAL4154299.1"/>
    </source>
</evidence>
<feature type="non-terminal residue" evidence="20">
    <location>
        <position position="543"/>
    </location>
</feature>
<evidence type="ECO:0000256" key="3">
    <source>
        <dbReference type="ARBA" id="ARBA00022448"/>
    </source>
</evidence>
<feature type="transmembrane region" description="Helical" evidence="18">
    <location>
        <begin position="479"/>
        <end position="496"/>
    </location>
</feature>
<evidence type="ECO:0000256" key="4">
    <source>
        <dbReference type="ARBA" id="ARBA00022449"/>
    </source>
</evidence>
<keyword evidence="5" id="KW-0633">Potassium transport</keyword>
<gene>
    <name evidence="20" type="ORF">MNOR_LOCUS31304</name>
</gene>
<sequence length="543" mass="61295">MDQLPNYRAKNLRTKMKNLFFDIFSFSVLTIFTNFTESLLHNIKKSREGSQKILIQLERYLERNMSRRRLKRTHVSAAQATIKYGWSTAAIRSLAGPTEQPEISLRMFVKYQQICEAPYFTLPPTDPALSYLYGMGGFRGAVAAATSGGAATVSNKTWVIFTGSRKDIQTVRTVCWTLFQIIFFIGSSVFTQTNNIIILVSKEMRDLIYKTINFSSLYPTGVISLYKHIVGCENGPFLWILTVPRSLKVWHKVTLKALNAHHRQYSPKKGTLNQKSGQMGKTRKSQSPKTNIKGSKGGLIWQAQESNLVTKSAEMAKIKIHNDPILNFQDDDFTPFEIPIGLFERIYWGLSLPLVALHYYTTPDIRISKWRKWYIVTFILSMLWIAAYSYIMVWMITVIGFTFGIPDTVMGLTFVAVGVSVPDALSSLAVAKQGFGDMAVSNAIGSNVFDILLCLGLPWFLKTAIVDPGSVVLVESRGLTYSTCSLFSTVVFLVVATHWNGWKLDPKYGVALMFWYLLFMVLACLYESNLFGVFNLPSCTSKY</sequence>
<evidence type="ECO:0000256" key="2">
    <source>
        <dbReference type="ARBA" id="ARBA00005364"/>
    </source>
</evidence>
<keyword evidence="16" id="KW-0739">Sodium transport</keyword>
<dbReference type="Gene3D" id="1.20.1420.30">
    <property type="entry name" value="NCX, central ion-binding region"/>
    <property type="match status" value="1"/>
</dbReference>
<evidence type="ECO:0000259" key="19">
    <source>
        <dbReference type="Pfam" id="PF01699"/>
    </source>
</evidence>
<feature type="compositionally biased region" description="Polar residues" evidence="17">
    <location>
        <begin position="271"/>
        <end position="280"/>
    </location>
</feature>
<dbReference type="PANTHER" id="PTHR10846:SF74">
    <property type="entry name" value="SODIUM_POTASSIUM_CALCIUM EXCHANGER CG1090-RELATED"/>
    <property type="match status" value="1"/>
</dbReference>